<dbReference type="EMBL" id="CADEAL010003950">
    <property type="protein sequence ID" value="CAB1447539.1"/>
    <property type="molecule type" value="Genomic_DNA"/>
</dbReference>
<accession>A0A9N7VFI6</accession>
<evidence type="ECO:0000313" key="1">
    <source>
        <dbReference type="EMBL" id="CAB1447539.1"/>
    </source>
</evidence>
<proteinExistence type="predicted"/>
<organism evidence="1 2">
    <name type="scientific">Pleuronectes platessa</name>
    <name type="common">European plaice</name>
    <dbReference type="NCBI Taxonomy" id="8262"/>
    <lineage>
        <taxon>Eukaryota</taxon>
        <taxon>Metazoa</taxon>
        <taxon>Chordata</taxon>
        <taxon>Craniata</taxon>
        <taxon>Vertebrata</taxon>
        <taxon>Euteleostomi</taxon>
        <taxon>Actinopterygii</taxon>
        <taxon>Neopterygii</taxon>
        <taxon>Teleostei</taxon>
        <taxon>Neoteleostei</taxon>
        <taxon>Acanthomorphata</taxon>
        <taxon>Carangaria</taxon>
        <taxon>Pleuronectiformes</taxon>
        <taxon>Pleuronectoidei</taxon>
        <taxon>Pleuronectidae</taxon>
        <taxon>Pleuronectes</taxon>
    </lineage>
</organism>
<sequence>RNSRLTKSTQYDEANPQTPTLELLSKSKLFLSILGKIGLRSSMKVSLSSAMDGDRNWHF</sequence>
<dbReference type="Proteomes" id="UP001153269">
    <property type="component" value="Unassembled WGS sequence"/>
</dbReference>
<gene>
    <name evidence="1" type="ORF">PLEPLA_LOCUS35226</name>
</gene>
<name>A0A9N7VFI6_PLEPL</name>
<feature type="non-terminal residue" evidence="1">
    <location>
        <position position="1"/>
    </location>
</feature>
<dbReference type="AlphaFoldDB" id="A0A9N7VFI6"/>
<comment type="caution">
    <text evidence="1">The sequence shown here is derived from an EMBL/GenBank/DDBJ whole genome shotgun (WGS) entry which is preliminary data.</text>
</comment>
<evidence type="ECO:0000313" key="2">
    <source>
        <dbReference type="Proteomes" id="UP001153269"/>
    </source>
</evidence>
<protein>
    <submittedName>
        <fullName evidence="1">Uncharacterized protein</fullName>
    </submittedName>
</protein>
<keyword evidence="2" id="KW-1185">Reference proteome</keyword>
<reference evidence="1" key="1">
    <citation type="submission" date="2020-03" db="EMBL/GenBank/DDBJ databases">
        <authorList>
            <person name="Weist P."/>
        </authorList>
    </citation>
    <scope>NUCLEOTIDE SEQUENCE</scope>
</reference>